<feature type="domain" description="Enoyl reductase (ER)" evidence="7">
    <location>
        <begin position="15"/>
        <end position="364"/>
    </location>
</feature>
<dbReference type="GO" id="GO:0051903">
    <property type="term" value="F:S-(hydroxymethyl)glutathione dehydrogenase [NAD(P)+] activity"/>
    <property type="evidence" value="ECO:0007669"/>
    <property type="project" value="TreeGrafter"/>
</dbReference>
<dbReference type="GO" id="GO:0008270">
    <property type="term" value="F:zinc ion binding"/>
    <property type="evidence" value="ECO:0007669"/>
    <property type="project" value="InterPro"/>
</dbReference>
<dbReference type="Proteomes" id="UP000032049">
    <property type="component" value="Unassembled WGS sequence"/>
</dbReference>
<comment type="similarity">
    <text evidence="6">Belongs to the zinc-containing alcohol dehydrogenase family.</text>
</comment>
<keyword evidence="4" id="KW-0560">Oxidoreductase</keyword>
<evidence type="ECO:0000313" key="9">
    <source>
        <dbReference type="Proteomes" id="UP000032049"/>
    </source>
</evidence>
<dbReference type="GO" id="GO:0046294">
    <property type="term" value="P:formaldehyde catabolic process"/>
    <property type="evidence" value="ECO:0007669"/>
    <property type="project" value="TreeGrafter"/>
</dbReference>
<dbReference type="InterPro" id="IPR002328">
    <property type="entry name" value="ADH_Zn_CS"/>
</dbReference>
<dbReference type="PANTHER" id="PTHR43880:SF12">
    <property type="entry name" value="ALCOHOL DEHYDROGENASE CLASS-3"/>
    <property type="match status" value="1"/>
</dbReference>
<dbReference type="SMART" id="SM00829">
    <property type="entry name" value="PKS_ER"/>
    <property type="match status" value="1"/>
</dbReference>
<dbReference type="InterPro" id="IPR013149">
    <property type="entry name" value="ADH-like_C"/>
</dbReference>
<dbReference type="InterPro" id="IPR013154">
    <property type="entry name" value="ADH-like_N"/>
</dbReference>
<dbReference type="Pfam" id="PF00107">
    <property type="entry name" value="ADH_zinc_N"/>
    <property type="match status" value="1"/>
</dbReference>
<dbReference type="Gene3D" id="3.40.50.720">
    <property type="entry name" value="NAD(P)-binding Rossmann-like Domain"/>
    <property type="match status" value="1"/>
</dbReference>
<organism evidence="8 9">
    <name type="scientific">Pedobacter lusitanus</name>
    <dbReference type="NCBI Taxonomy" id="1503925"/>
    <lineage>
        <taxon>Bacteria</taxon>
        <taxon>Pseudomonadati</taxon>
        <taxon>Bacteroidota</taxon>
        <taxon>Sphingobacteriia</taxon>
        <taxon>Sphingobacteriales</taxon>
        <taxon>Sphingobacteriaceae</taxon>
        <taxon>Pedobacter</taxon>
    </lineage>
</organism>
<evidence type="ECO:0000259" key="7">
    <source>
        <dbReference type="SMART" id="SM00829"/>
    </source>
</evidence>
<name>A0A0D0GS53_9SPHI</name>
<dbReference type="Pfam" id="PF08240">
    <property type="entry name" value="ADH_N"/>
    <property type="match status" value="1"/>
</dbReference>
<keyword evidence="3 6" id="KW-0862">Zinc</keyword>
<evidence type="ECO:0000256" key="2">
    <source>
        <dbReference type="ARBA" id="ARBA00022723"/>
    </source>
</evidence>
<comment type="caution">
    <text evidence="8">The sequence shown here is derived from an EMBL/GenBank/DDBJ whole genome shotgun (WGS) entry which is preliminary data.</text>
</comment>
<sequence>MNITAAVATEKGKPLTLETLTLDEPRENEVLVKIVAAGICRTDVDVIDQFLPVPMPIVLGHEGAGIVEKVGSKVTKVKPGDHVILSVGSCGECEMCRKALTPYCFTHMPRNFGGSRLDGSVSLHDSYGKEVHSHFFSQSSHATHCVADQSSVIKVPQEADLKYLAPFGCGIMTGSGAILNTLRPEAGTSIVIFGTGAVGLSALMAAKIAGCSMIIAVDINEGRLELAREMGATHTINVSKESPVEMIKDLTDGRGAHYSFESSGVKKVMHTAMEVIREKGICIITGLLPQGTDIEVDSFGLVRGRTMMGSVMGDCNPDVFLPRLVQFFLDGKFPVDKMMSFYPLAEVNKAIEDGLHGDTIKAVLTM</sequence>
<dbReference type="STRING" id="1503925.TH53_10095"/>
<evidence type="ECO:0000256" key="6">
    <source>
        <dbReference type="RuleBase" id="RU361277"/>
    </source>
</evidence>
<dbReference type="Gene3D" id="3.90.180.10">
    <property type="entry name" value="Medium-chain alcohol dehydrogenases, catalytic domain"/>
    <property type="match status" value="1"/>
</dbReference>
<dbReference type="InterPro" id="IPR036291">
    <property type="entry name" value="NAD(P)-bd_dom_sf"/>
</dbReference>
<dbReference type="FunFam" id="3.40.50.720:FF:000003">
    <property type="entry name" value="S-(hydroxymethyl)glutathione dehydrogenase"/>
    <property type="match status" value="1"/>
</dbReference>
<evidence type="ECO:0000256" key="5">
    <source>
        <dbReference type="ARBA" id="ARBA00023027"/>
    </source>
</evidence>
<keyword evidence="9" id="KW-1185">Reference proteome</keyword>
<evidence type="ECO:0000256" key="3">
    <source>
        <dbReference type="ARBA" id="ARBA00022833"/>
    </source>
</evidence>
<protein>
    <recommendedName>
        <fullName evidence="7">Enoyl reductase (ER) domain-containing protein</fullName>
    </recommendedName>
</protein>
<keyword evidence="5" id="KW-0520">NAD</keyword>
<dbReference type="SUPFAM" id="SSF51735">
    <property type="entry name" value="NAD(P)-binding Rossmann-fold domains"/>
    <property type="match status" value="1"/>
</dbReference>
<dbReference type="InterPro" id="IPR020843">
    <property type="entry name" value="ER"/>
</dbReference>
<proteinExistence type="inferred from homology"/>
<dbReference type="GO" id="GO:0005829">
    <property type="term" value="C:cytosol"/>
    <property type="evidence" value="ECO:0007669"/>
    <property type="project" value="TreeGrafter"/>
</dbReference>
<evidence type="ECO:0000256" key="4">
    <source>
        <dbReference type="ARBA" id="ARBA00023002"/>
    </source>
</evidence>
<dbReference type="OrthoDB" id="9781031at2"/>
<keyword evidence="2 6" id="KW-0479">Metal-binding</keyword>
<dbReference type="PROSITE" id="PS00059">
    <property type="entry name" value="ADH_ZINC"/>
    <property type="match status" value="1"/>
</dbReference>
<gene>
    <name evidence="8" type="ORF">TH53_10095</name>
</gene>
<dbReference type="InterPro" id="IPR011032">
    <property type="entry name" value="GroES-like_sf"/>
</dbReference>
<dbReference type="RefSeq" id="WP_041881335.1">
    <property type="nucleotide sequence ID" value="NZ_CP157278.1"/>
</dbReference>
<reference evidence="8 9" key="1">
    <citation type="submission" date="2015-01" db="EMBL/GenBank/DDBJ databases">
        <title>Draft genome sequence of Pedobacter sp. NL19 isolated from sludge of an effluent treatment pond in an abandoned uranium mine.</title>
        <authorList>
            <person name="Santos T."/>
            <person name="Caetano T."/>
            <person name="Covas C."/>
            <person name="Cruz A."/>
            <person name="Mendo S."/>
        </authorList>
    </citation>
    <scope>NUCLEOTIDE SEQUENCE [LARGE SCALE GENOMIC DNA]</scope>
    <source>
        <strain evidence="8 9">NL19</strain>
    </source>
</reference>
<dbReference type="AlphaFoldDB" id="A0A0D0GS53"/>
<evidence type="ECO:0000256" key="1">
    <source>
        <dbReference type="ARBA" id="ARBA00001947"/>
    </source>
</evidence>
<dbReference type="CDD" id="cd08278">
    <property type="entry name" value="benzyl_alcohol_DH"/>
    <property type="match status" value="1"/>
</dbReference>
<comment type="cofactor">
    <cofactor evidence="1 6">
        <name>Zn(2+)</name>
        <dbReference type="ChEBI" id="CHEBI:29105"/>
    </cofactor>
</comment>
<dbReference type="SUPFAM" id="SSF50129">
    <property type="entry name" value="GroES-like"/>
    <property type="match status" value="1"/>
</dbReference>
<dbReference type="PANTHER" id="PTHR43880">
    <property type="entry name" value="ALCOHOL DEHYDROGENASE"/>
    <property type="match status" value="1"/>
</dbReference>
<evidence type="ECO:0000313" key="8">
    <source>
        <dbReference type="EMBL" id="KIO77286.1"/>
    </source>
</evidence>
<dbReference type="EMBL" id="JXRA01000040">
    <property type="protein sequence ID" value="KIO77286.1"/>
    <property type="molecule type" value="Genomic_DNA"/>
</dbReference>
<accession>A0A0D0GS53</accession>